<keyword evidence="2" id="KW-1185">Reference proteome</keyword>
<comment type="caution">
    <text evidence="1">The sequence shown here is derived from an EMBL/GenBank/DDBJ whole genome shotgun (WGS) entry which is preliminary data.</text>
</comment>
<gene>
    <name evidence="1" type="ORF">THAOC_23735</name>
</gene>
<protein>
    <submittedName>
        <fullName evidence="1">Uncharacterized protein</fullName>
    </submittedName>
</protein>
<dbReference type="OrthoDB" id="207086at2759"/>
<proteinExistence type="predicted"/>
<sequence length="115" mass="12621">MLIEEETGQPLQRVALGLLGRLTSLVLVQRGSNLDGPGDDADVALLLRSAFAREKFLEHFAASLVFDHKADTEVGGGHSAQWSSGIEEVIRDSTANLSRRTLFPFLRIGQKSRNF</sequence>
<organism evidence="1 2">
    <name type="scientific">Thalassiosira oceanica</name>
    <name type="common">Marine diatom</name>
    <dbReference type="NCBI Taxonomy" id="159749"/>
    <lineage>
        <taxon>Eukaryota</taxon>
        <taxon>Sar</taxon>
        <taxon>Stramenopiles</taxon>
        <taxon>Ochrophyta</taxon>
        <taxon>Bacillariophyta</taxon>
        <taxon>Coscinodiscophyceae</taxon>
        <taxon>Thalassiosirophycidae</taxon>
        <taxon>Thalassiosirales</taxon>
        <taxon>Thalassiosiraceae</taxon>
        <taxon>Thalassiosira</taxon>
    </lineage>
</organism>
<dbReference type="Proteomes" id="UP000266841">
    <property type="component" value="Unassembled WGS sequence"/>
</dbReference>
<reference evidence="1 2" key="1">
    <citation type="journal article" date="2012" name="Genome Biol.">
        <title>Genome and low-iron response of an oceanic diatom adapted to chronic iron limitation.</title>
        <authorList>
            <person name="Lommer M."/>
            <person name="Specht M."/>
            <person name="Roy A.S."/>
            <person name="Kraemer L."/>
            <person name="Andreson R."/>
            <person name="Gutowska M.A."/>
            <person name="Wolf J."/>
            <person name="Bergner S.V."/>
            <person name="Schilhabel M.B."/>
            <person name="Klostermeier U.C."/>
            <person name="Beiko R.G."/>
            <person name="Rosenstiel P."/>
            <person name="Hippler M."/>
            <person name="Laroche J."/>
        </authorList>
    </citation>
    <scope>NUCLEOTIDE SEQUENCE [LARGE SCALE GENOMIC DNA]</scope>
    <source>
        <strain evidence="1 2">CCMP1005</strain>
    </source>
</reference>
<dbReference type="EMBL" id="AGNL01031574">
    <property type="protein sequence ID" value="EJK56383.1"/>
    <property type="molecule type" value="Genomic_DNA"/>
</dbReference>
<evidence type="ECO:0000313" key="1">
    <source>
        <dbReference type="EMBL" id="EJK56383.1"/>
    </source>
</evidence>
<feature type="non-terminal residue" evidence="1">
    <location>
        <position position="115"/>
    </location>
</feature>
<dbReference type="AlphaFoldDB" id="K0RRF0"/>
<name>K0RRF0_THAOC</name>
<accession>K0RRF0</accession>
<evidence type="ECO:0000313" key="2">
    <source>
        <dbReference type="Proteomes" id="UP000266841"/>
    </source>
</evidence>